<gene>
    <name evidence="2" type="ORF">BofuT4_uP041930.1</name>
</gene>
<evidence type="ECO:0000313" key="2">
    <source>
        <dbReference type="EMBL" id="CCD46582.1"/>
    </source>
</evidence>
<dbReference type="Proteomes" id="UP000008177">
    <property type="component" value="Unplaced contigs"/>
</dbReference>
<dbReference type="EMBL" id="FQ790282">
    <property type="protein sequence ID" value="CCD46582.1"/>
    <property type="molecule type" value="Genomic_DNA"/>
</dbReference>
<feature type="compositionally biased region" description="Basic and acidic residues" evidence="1">
    <location>
        <begin position="19"/>
        <end position="30"/>
    </location>
</feature>
<evidence type="ECO:0000256" key="1">
    <source>
        <dbReference type="SAM" id="MobiDB-lite"/>
    </source>
</evidence>
<protein>
    <submittedName>
        <fullName evidence="2">Uncharacterized protein</fullName>
    </submittedName>
</protein>
<feature type="region of interest" description="Disordered" evidence="1">
    <location>
        <begin position="1"/>
        <end position="30"/>
    </location>
</feature>
<sequence>MTCKYLGSKTETQSPAYKEPPREPSQDSREVKHLPTFSAGVDGDGVVFISYLNLPTPQSTFCIYILCNHDVYNATQP</sequence>
<dbReference type="HOGENOM" id="CLU_2637778_0_0_1"/>
<dbReference type="InParanoid" id="G2Y1P2"/>
<evidence type="ECO:0000313" key="3">
    <source>
        <dbReference type="Proteomes" id="UP000008177"/>
    </source>
</evidence>
<accession>G2Y1P2</accession>
<name>G2Y1P2_BOTF4</name>
<proteinExistence type="predicted"/>
<organism evidence="2 3">
    <name type="scientific">Botryotinia fuckeliana (strain T4)</name>
    <name type="common">Noble rot fungus</name>
    <name type="synonym">Botrytis cinerea</name>
    <dbReference type="NCBI Taxonomy" id="999810"/>
    <lineage>
        <taxon>Eukaryota</taxon>
        <taxon>Fungi</taxon>
        <taxon>Dikarya</taxon>
        <taxon>Ascomycota</taxon>
        <taxon>Pezizomycotina</taxon>
        <taxon>Leotiomycetes</taxon>
        <taxon>Helotiales</taxon>
        <taxon>Sclerotiniaceae</taxon>
        <taxon>Botrytis</taxon>
    </lineage>
</organism>
<dbReference type="AlphaFoldDB" id="G2Y1P2"/>
<reference evidence="3" key="1">
    <citation type="journal article" date="2011" name="PLoS Genet.">
        <title>Genomic analysis of the necrotrophic fungal pathogens Sclerotinia sclerotiorum and Botrytis cinerea.</title>
        <authorList>
            <person name="Amselem J."/>
            <person name="Cuomo C.A."/>
            <person name="van Kan J.A."/>
            <person name="Viaud M."/>
            <person name="Benito E.P."/>
            <person name="Couloux A."/>
            <person name="Coutinho P.M."/>
            <person name="de Vries R.P."/>
            <person name="Dyer P.S."/>
            <person name="Fillinger S."/>
            <person name="Fournier E."/>
            <person name="Gout L."/>
            <person name="Hahn M."/>
            <person name="Kohn L."/>
            <person name="Lapalu N."/>
            <person name="Plummer K.M."/>
            <person name="Pradier J.M."/>
            <person name="Quevillon E."/>
            <person name="Sharon A."/>
            <person name="Simon A."/>
            <person name="ten Have A."/>
            <person name="Tudzynski B."/>
            <person name="Tudzynski P."/>
            <person name="Wincker P."/>
            <person name="Andrew M."/>
            <person name="Anthouard V."/>
            <person name="Beever R.E."/>
            <person name="Beffa R."/>
            <person name="Benoit I."/>
            <person name="Bouzid O."/>
            <person name="Brault B."/>
            <person name="Chen Z."/>
            <person name="Choquer M."/>
            <person name="Collemare J."/>
            <person name="Cotton P."/>
            <person name="Danchin E.G."/>
            <person name="Da Silva C."/>
            <person name="Gautier A."/>
            <person name="Giraud C."/>
            <person name="Giraud T."/>
            <person name="Gonzalez C."/>
            <person name="Grossetete S."/>
            <person name="Guldener U."/>
            <person name="Henrissat B."/>
            <person name="Howlett B.J."/>
            <person name="Kodira C."/>
            <person name="Kretschmer M."/>
            <person name="Lappartient A."/>
            <person name="Leroch M."/>
            <person name="Levis C."/>
            <person name="Mauceli E."/>
            <person name="Neuveglise C."/>
            <person name="Oeser B."/>
            <person name="Pearson M."/>
            <person name="Poulain J."/>
            <person name="Poussereau N."/>
            <person name="Quesneville H."/>
            <person name="Rascle C."/>
            <person name="Schumacher J."/>
            <person name="Segurens B."/>
            <person name="Sexton A."/>
            <person name="Silva E."/>
            <person name="Sirven C."/>
            <person name="Soanes D.M."/>
            <person name="Talbot N.J."/>
            <person name="Templeton M."/>
            <person name="Yandava C."/>
            <person name="Yarden O."/>
            <person name="Zeng Q."/>
            <person name="Rollins J.A."/>
            <person name="Lebrun M.H."/>
            <person name="Dickman M."/>
        </authorList>
    </citation>
    <scope>NUCLEOTIDE SEQUENCE [LARGE SCALE GENOMIC DNA]</scope>
    <source>
        <strain evidence="3">T4</strain>
    </source>
</reference>